<name>A0A1C4X3N3_9ACTN</name>
<proteinExistence type="predicted"/>
<dbReference type="EMBL" id="FMCV01000006">
    <property type="protein sequence ID" value="SCF03050.1"/>
    <property type="molecule type" value="Genomic_DNA"/>
</dbReference>
<accession>A0A1C4X3N3</accession>
<dbReference type="AlphaFoldDB" id="A0A1C4X3N3"/>
<dbReference type="Proteomes" id="UP000198551">
    <property type="component" value="Unassembled WGS sequence"/>
</dbReference>
<reference evidence="2" key="1">
    <citation type="submission" date="2016-06" db="EMBL/GenBank/DDBJ databases">
        <authorList>
            <person name="Varghese N."/>
        </authorList>
    </citation>
    <scope>NUCLEOTIDE SEQUENCE [LARGE SCALE GENOMIC DNA]</scope>
    <source>
        <strain evidence="2">DSM 45555</strain>
    </source>
</reference>
<gene>
    <name evidence="1" type="ORF">GA0070215_106116</name>
</gene>
<organism evidence="1 2">
    <name type="scientific">Micromonospora marina</name>
    <dbReference type="NCBI Taxonomy" id="307120"/>
    <lineage>
        <taxon>Bacteria</taxon>
        <taxon>Bacillati</taxon>
        <taxon>Actinomycetota</taxon>
        <taxon>Actinomycetes</taxon>
        <taxon>Micromonosporales</taxon>
        <taxon>Micromonosporaceae</taxon>
        <taxon>Micromonospora</taxon>
    </lineage>
</organism>
<keyword evidence="2" id="KW-1185">Reference proteome</keyword>
<evidence type="ECO:0000313" key="1">
    <source>
        <dbReference type="EMBL" id="SCF03050.1"/>
    </source>
</evidence>
<evidence type="ECO:0000313" key="2">
    <source>
        <dbReference type="Proteomes" id="UP000198551"/>
    </source>
</evidence>
<sequence>MQIIEHSIVGTRSAVLRLRRPGNRLEFLVFPMLHVASPGFYAAVTKRLRECDLLVVEGVSGRSAVGSALTLTYRIMPANRRSGLVTDPIPYASLGVEALNPDVSAQEFAQGWRAMPLRYRLQMWLVIPFVTVMQFFGGTQRLLSPEVEVNDLPSATDERYADHEFTEHTERALGGERDERLLAALSELIRSRSAERIDVAVVYGTPRRMAHRAGAVTAAHRRSARACEPDQSAASSGRCSLIHFCTSDFSQTLPCTRSATGSGKLR</sequence>
<protein>
    <submittedName>
        <fullName evidence="1">Uncharacterized protein</fullName>
    </submittedName>
</protein>